<dbReference type="SUPFAM" id="SSF50939">
    <property type="entry name" value="Sialidases"/>
    <property type="match status" value="1"/>
</dbReference>
<sequence>MIDLFKKNILERAAVLHRFTPKMVLCLLAVPAVWAMLVSGGSSAAADRMDWNSIGLTPAYLSVSAFRESATLHAGEFAPGLGQPEPSPRLGDVNVAGGVQTGGVQQAARVGIVVGDGGTILRTDDGGKTWLPIDQIYRSDDELAARPVAFGAKRKARRSWPIPFWHFYDLAWLSPVDVVVIGGSFEPVTGISRGVCLFSSDAGQTWSLGDANEMPRLVELVRPADSVQASSPVIEAIGDAAEASGVNHFFSHDGGRTWVEDTVVRTSTRTDDHGRLQPDRTARGDLAVGRFGAIWVRESEVSTGSSPNRSHWRAVRGDSRHAAVAFVIASASTAPWSVIGRESLHEHLRVSVAIDPMLKKTSGATSVDRIVDAAKGLGVASCEELRLDAQGRSRDGVACRLAWLNEHRPSVVALDSSLPTRTREAWLNAIAQARNSTRGATPFPQRVVITRRGGDSDANPGEMLTTDAAIWRRSSILRSDALMTDPACLAGDFALDALMMCEPGTGIDDAVEVTTLDDQSGSIRRDISLAAGVRLAVGQRHSETEIYHAAHRRLQIATARATQSSRLRGQLTRIASTGRSGGELAASDERAVQQAISGVLAVTAAEDRTRLLWDAFVRVSQSPETSSAMQDLMLKELASNASPASIRRWATWALQTRGASVERHFASQARLAVSKWSGAQLAGVPLSNSRSADALFAGRSAPENQQQRFNGESAGHSGDPGDAPEVMAVSHSDGRAVSPFQVAPASYESSYASSVAPTTILVPQAKNTVWQTTPRWNAQSVPGQANTGSSDPRTGSRLSQSSLDDESMQRLNWDYHPVIMAGRRVDVGDSSKPSRVATGVWLNPSDRPYLDGLLTEVCWRNAKRLELDQAQLRHAVDADFDYFGITLPVNEELTQREIILRLDCDGDYLTTIDLKLASDGRQSASVDGAVPVAIQWHAARSSDSCSVEFAVLKADLPASVQRARCDVLTPAEVSSIPVIPHAANWLNLP</sequence>
<dbReference type="Gene3D" id="2.130.10.10">
    <property type="entry name" value="YVTN repeat-like/Quinoprotein amine dehydrogenase"/>
    <property type="match status" value="1"/>
</dbReference>
<organism evidence="2 3">
    <name type="scientific">Neorhodopirellula lusitana</name>
    <dbReference type="NCBI Taxonomy" id="445327"/>
    <lineage>
        <taxon>Bacteria</taxon>
        <taxon>Pseudomonadati</taxon>
        <taxon>Planctomycetota</taxon>
        <taxon>Planctomycetia</taxon>
        <taxon>Pirellulales</taxon>
        <taxon>Pirellulaceae</taxon>
        <taxon>Neorhodopirellula</taxon>
    </lineage>
</organism>
<proteinExistence type="predicted"/>
<feature type="compositionally biased region" description="Polar residues" evidence="1">
    <location>
        <begin position="775"/>
        <end position="802"/>
    </location>
</feature>
<feature type="region of interest" description="Disordered" evidence="1">
    <location>
        <begin position="699"/>
        <end position="730"/>
    </location>
</feature>
<name>A0ABY1QG84_9BACT</name>
<comment type="caution">
    <text evidence="2">The sequence shown here is derived from an EMBL/GenBank/DDBJ whole genome shotgun (WGS) entry which is preliminary data.</text>
</comment>
<dbReference type="InterPro" id="IPR015943">
    <property type="entry name" value="WD40/YVTN_repeat-like_dom_sf"/>
</dbReference>
<evidence type="ECO:0000313" key="2">
    <source>
        <dbReference type="EMBL" id="SMP70417.1"/>
    </source>
</evidence>
<accession>A0ABY1QG84</accession>
<dbReference type="EMBL" id="FXUG01000013">
    <property type="protein sequence ID" value="SMP70417.1"/>
    <property type="molecule type" value="Genomic_DNA"/>
</dbReference>
<reference evidence="2 3" key="1">
    <citation type="submission" date="2017-05" db="EMBL/GenBank/DDBJ databases">
        <authorList>
            <person name="Varghese N."/>
            <person name="Submissions S."/>
        </authorList>
    </citation>
    <scope>NUCLEOTIDE SEQUENCE [LARGE SCALE GENOMIC DNA]</scope>
    <source>
        <strain evidence="2 3">DSM 25457</strain>
    </source>
</reference>
<evidence type="ECO:0000313" key="3">
    <source>
        <dbReference type="Proteomes" id="UP001158067"/>
    </source>
</evidence>
<dbReference type="RefSeq" id="WP_283434299.1">
    <property type="nucleotide sequence ID" value="NZ_FXUG01000013.1"/>
</dbReference>
<keyword evidence="3" id="KW-1185">Reference proteome</keyword>
<dbReference type="Proteomes" id="UP001158067">
    <property type="component" value="Unassembled WGS sequence"/>
</dbReference>
<gene>
    <name evidence="2" type="ORF">SAMN06265222_11341</name>
</gene>
<feature type="region of interest" description="Disordered" evidence="1">
    <location>
        <begin position="775"/>
        <end position="806"/>
    </location>
</feature>
<dbReference type="InterPro" id="IPR036278">
    <property type="entry name" value="Sialidase_sf"/>
</dbReference>
<protein>
    <submittedName>
        <fullName evidence="2">Uncharacterized protein</fullName>
    </submittedName>
</protein>
<evidence type="ECO:0000256" key="1">
    <source>
        <dbReference type="SAM" id="MobiDB-lite"/>
    </source>
</evidence>